<evidence type="ECO:0000313" key="1">
    <source>
        <dbReference type="EMBL" id="EAR62723.1"/>
    </source>
</evidence>
<sequence>MRRICDFFGVEEHEILLPYNQFQRLIQVRPEATPSKVSELPETDHMKQMGKAGNTELDKYQGYYFEYHISMACPSKLLRMLVCIERQGDKVYYKRTERFKESQHERVCHGVYLGMAHFLTDRIFMVDYESLTGHEISQTILFPTFKNRVSRLSGLKLGVSGSGERMPCAARVVYEYLGQSVNIMKALRLCGLYDMDTPEIEDSIKKAVKNNIDPHEMHFRARH</sequence>
<evidence type="ECO:0000313" key="2">
    <source>
        <dbReference type="Proteomes" id="UP000002171"/>
    </source>
</evidence>
<comment type="caution">
    <text evidence="1">The sequence shown here is derived from an EMBL/GenBank/DDBJ whole genome shotgun (WGS) entry which is preliminary data.</text>
</comment>
<name>A0A7U8C711_NEPCE</name>
<proteinExistence type="predicted"/>
<reference evidence="1 2" key="1">
    <citation type="submission" date="2006-02" db="EMBL/GenBank/DDBJ databases">
        <authorList>
            <person name="Pinhassi J."/>
            <person name="Pedros-Alio C."/>
            <person name="Ferriera S."/>
            <person name="Johnson J."/>
            <person name="Kravitz S."/>
            <person name="Halpern A."/>
            <person name="Remington K."/>
            <person name="Beeson K."/>
            <person name="Tran B."/>
            <person name="Rogers Y.-H."/>
            <person name="Friedman R."/>
            <person name="Venter J.C."/>
        </authorList>
    </citation>
    <scope>NUCLEOTIDE SEQUENCE [LARGE SCALE GENOMIC DNA]</scope>
    <source>
        <strain evidence="1 2">MED92</strain>
    </source>
</reference>
<dbReference type="EMBL" id="AAOW01000002">
    <property type="protein sequence ID" value="EAR62723.1"/>
    <property type="molecule type" value="Genomic_DNA"/>
</dbReference>
<organism evidence="1 2">
    <name type="scientific">Neptuniibacter caesariensis</name>
    <dbReference type="NCBI Taxonomy" id="207954"/>
    <lineage>
        <taxon>Bacteria</taxon>
        <taxon>Pseudomonadati</taxon>
        <taxon>Pseudomonadota</taxon>
        <taxon>Gammaproteobacteria</taxon>
        <taxon>Oceanospirillales</taxon>
        <taxon>Oceanospirillaceae</taxon>
        <taxon>Neptuniibacter</taxon>
    </lineage>
</organism>
<dbReference type="Proteomes" id="UP000002171">
    <property type="component" value="Unassembled WGS sequence"/>
</dbReference>
<protein>
    <submittedName>
        <fullName evidence="1">Transcriptional regulator, Cro/CI family protein</fullName>
    </submittedName>
</protein>
<gene>
    <name evidence="1" type="ORF">MED92_06378</name>
</gene>
<accession>A0A7U8C711</accession>
<dbReference type="AlphaFoldDB" id="A0A7U8C711"/>
<keyword evidence="2" id="KW-1185">Reference proteome</keyword>